<feature type="domain" description="EamA" evidence="3">
    <location>
        <begin position="175"/>
        <end position="316"/>
    </location>
</feature>
<protein>
    <submittedName>
        <fullName evidence="4">Drug/metabolite transporter (DMT)-like permease</fullName>
    </submittedName>
</protein>
<feature type="transmembrane region" description="Helical" evidence="2">
    <location>
        <begin position="274"/>
        <end position="294"/>
    </location>
</feature>
<feature type="transmembrane region" description="Helical" evidence="2">
    <location>
        <begin position="300"/>
        <end position="319"/>
    </location>
</feature>
<dbReference type="SUPFAM" id="SSF103481">
    <property type="entry name" value="Multidrug resistance efflux transporter EmrE"/>
    <property type="match status" value="2"/>
</dbReference>
<keyword evidence="2" id="KW-0812">Transmembrane</keyword>
<feature type="transmembrane region" description="Helical" evidence="2">
    <location>
        <begin position="61"/>
        <end position="80"/>
    </location>
</feature>
<evidence type="ECO:0000256" key="1">
    <source>
        <dbReference type="ARBA" id="ARBA00007362"/>
    </source>
</evidence>
<dbReference type="PANTHER" id="PTHR22911:SF79">
    <property type="entry name" value="MOBA-LIKE NTP TRANSFERASE DOMAIN-CONTAINING PROTEIN"/>
    <property type="match status" value="1"/>
</dbReference>
<feature type="domain" description="EamA" evidence="3">
    <location>
        <begin position="28"/>
        <end position="163"/>
    </location>
</feature>
<accession>A0A7Y9RRW8</accession>
<feature type="transmembrane region" description="Helical" evidence="2">
    <location>
        <begin position="242"/>
        <end position="262"/>
    </location>
</feature>
<dbReference type="PANTHER" id="PTHR22911">
    <property type="entry name" value="ACYL-MALONYL CONDENSING ENZYME-RELATED"/>
    <property type="match status" value="1"/>
</dbReference>
<feature type="transmembrane region" description="Helical" evidence="2">
    <location>
        <begin position="92"/>
        <end position="112"/>
    </location>
</feature>
<dbReference type="Pfam" id="PF00892">
    <property type="entry name" value="EamA"/>
    <property type="match status" value="2"/>
</dbReference>
<comment type="similarity">
    <text evidence="1">Belongs to the EamA transporter family.</text>
</comment>
<feature type="transmembrane region" description="Helical" evidence="2">
    <location>
        <begin position="118"/>
        <end position="138"/>
    </location>
</feature>
<reference evidence="4 5" key="1">
    <citation type="submission" date="2020-07" db="EMBL/GenBank/DDBJ databases">
        <title>Sequencing the genomes of 1000 actinobacteria strains.</title>
        <authorList>
            <person name="Klenk H.-P."/>
        </authorList>
    </citation>
    <scope>NUCLEOTIDE SEQUENCE [LARGE SCALE GENOMIC DNA]</scope>
    <source>
        <strain evidence="4 5">DSM 24552</strain>
    </source>
</reference>
<keyword evidence="2" id="KW-0472">Membrane</keyword>
<feature type="transmembrane region" description="Helical" evidence="2">
    <location>
        <begin position="145"/>
        <end position="166"/>
    </location>
</feature>
<gene>
    <name evidence="4" type="ORF">BJ989_001765</name>
</gene>
<keyword evidence="5" id="KW-1185">Reference proteome</keyword>
<evidence type="ECO:0000313" key="5">
    <source>
        <dbReference type="Proteomes" id="UP000544110"/>
    </source>
</evidence>
<comment type="caution">
    <text evidence="4">The sequence shown here is derived from an EMBL/GenBank/DDBJ whole genome shotgun (WGS) entry which is preliminary data.</text>
</comment>
<dbReference type="Proteomes" id="UP000544110">
    <property type="component" value="Unassembled WGS sequence"/>
</dbReference>
<dbReference type="EMBL" id="JACCAC010000001">
    <property type="protein sequence ID" value="NYG55461.1"/>
    <property type="molecule type" value="Genomic_DNA"/>
</dbReference>
<evidence type="ECO:0000259" key="3">
    <source>
        <dbReference type="Pfam" id="PF00892"/>
    </source>
</evidence>
<name>A0A7Y9RRW8_9ACTN</name>
<evidence type="ECO:0000256" key="2">
    <source>
        <dbReference type="SAM" id="Phobius"/>
    </source>
</evidence>
<dbReference type="GO" id="GO:0016020">
    <property type="term" value="C:membrane"/>
    <property type="evidence" value="ECO:0007669"/>
    <property type="project" value="InterPro"/>
</dbReference>
<dbReference type="InterPro" id="IPR000620">
    <property type="entry name" value="EamA_dom"/>
</dbReference>
<organism evidence="4 5">
    <name type="scientific">Nocardioides perillae</name>
    <dbReference type="NCBI Taxonomy" id="1119534"/>
    <lineage>
        <taxon>Bacteria</taxon>
        <taxon>Bacillati</taxon>
        <taxon>Actinomycetota</taxon>
        <taxon>Actinomycetes</taxon>
        <taxon>Propionibacteriales</taxon>
        <taxon>Nocardioidaceae</taxon>
        <taxon>Nocardioides</taxon>
    </lineage>
</organism>
<feature type="transmembrane region" description="Helical" evidence="2">
    <location>
        <begin position="172"/>
        <end position="192"/>
    </location>
</feature>
<dbReference type="InterPro" id="IPR037185">
    <property type="entry name" value="EmrE-like"/>
</dbReference>
<keyword evidence="2" id="KW-1133">Transmembrane helix</keyword>
<feature type="transmembrane region" description="Helical" evidence="2">
    <location>
        <begin position="30"/>
        <end position="49"/>
    </location>
</feature>
<evidence type="ECO:0000313" key="4">
    <source>
        <dbReference type="EMBL" id="NYG55461.1"/>
    </source>
</evidence>
<proteinExistence type="inferred from homology"/>
<feature type="transmembrane region" description="Helical" evidence="2">
    <location>
        <begin position="204"/>
        <end position="222"/>
    </location>
</feature>
<sequence length="331" mass="33495">MTRDSTARSTVAPGAASAAASAHPGLGPGLLLALVSALAFGTAGAVARGLLDSGWSPGATVLVRVSIGALAVLPFGVHALRGRWVLLRRSAGVVVLYGALAVAVAQFCYFSAVQHMQVAPALLVEYAAPVVVVGWMWWRRGEKPSALTLAGAAVAVAGLVLVLDLFSGAEVSVVGMAWALAAMVGLAGYFVISADERNGLPPMALASGGLVVGAVLLGLLGLTGLMPMSASTADAQYATFAVAWWVPLVVLGLVSAGFAYGTGIAASRRLGSRLASFVALLEVLAAVGFSWWLLAELPGAVQLAGGALVLLGVVGVRAGERRVVRREPLPA</sequence>
<dbReference type="AlphaFoldDB" id="A0A7Y9RRW8"/>